<dbReference type="InterPro" id="IPR036223">
    <property type="entry name" value="CAP_C_sf"/>
</dbReference>
<dbReference type="GO" id="GO:0005886">
    <property type="term" value="C:plasma membrane"/>
    <property type="evidence" value="ECO:0007669"/>
    <property type="project" value="UniProtKB-SubCell"/>
</dbReference>
<evidence type="ECO:0000313" key="8">
    <source>
        <dbReference type="EMBL" id="ELT97182.1"/>
    </source>
</evidence>
<dbReference type="OrthoDB" id="1601at2759"/>
<dbReference type="InterPro" id="IPR036222">
    <property type="entry name" value="CAP_N_sf"/>
</dbReference>
<dbReference type="InterPro" id="IPR016098">
    <property type="entry name" value="CAP/MinC_C"/>
</dbReference>
<evidence type="ECO:0000256" key="4">
    <source>
        <dbReference type="ARBA" id="ARBA00023136"/>
    </source>
</evidence>
<dbReference type="PROSITE" id="PS51329">
    <property type="entry name" value="C_CAP_COFACTOR_C"/>
    <property type="match status" value="1"/>
</dbReference>
<dbReference type="AlphaFoldDB" id="R7TUB5"/>
<dbReference type="GO" id="GO:0005737">
    <property type="term" value="C:cytoplasm"/>
    <property type="evidence" value="ECO:0007669"/>
    <property type="project" value="TreeGrafter"/>
</dbReference>
<dbReference type="GO" id="GO:0008179">
    <property type="term" value="F:adenylate cyclase binding"/>
    <property type="evidence" value="ECO:0007669"/>
    <property type="project" value="TreeGrafter"/>
</dbReference>
<feature type="domain" description="C-CAP/cofactor C-like" evidence="7">
    <location>
        <begin position="392"/>
        <end position="529"/>
    </location>
</feature>
<protein>
    <recommendedName>
        <fullName evidence="5">Adenylyl cyclase-associated protein</fullName>
    </recommendedName>
</protein>
<dbReference type="InterPro" id="IPR053950">
    <property type="entry name" value="CAP_N"/>
</dbReference>
<feature type="region of interest" description="Disordered" evidence="6">
    <location>
        <begin position="345"/>
        <end position="399"/>
    </location>
</feature>
<dbReference type="PANTHER" id="PTHR10652">
    <property type="entry name" value="ADENYLYL CYCLASE-ASSOCIATED PROTEIN"/>
    <property type="match status" value="1"/>
</dbReference>
<dbReference type="PROSITE" id="PS01088">
    <property type="entry name" value="CAP_1"/>
    <property type="match status" value="1"/>
</dbReference>
<dbReference type="EMBL" id="AMQN01002201">
    <property type="status" value="NOT_ANNOTATED_CDS"/>
    <property type="molecule type" value="Genomic_DNA"/>
</dbReference>
<dbReference type="SUPFAM" id="SSF69340">
    <property type="entry name" value="C-terminal domain of adenylylcyclase associated protein"/>
    <property type="match status" value="1"/>
</dbReference>
<dbReference type="InterPro" id="IPR013912">
    <property type="entry name" value="Adenylate_cyclase-assoc_CAP_C"/>
</dbReference>
<dbReference type="InterPro" id="IPR018106">
    <property type="entry name" value="CAP_CS_N"/>
</dbReference>
<evidence type="ECO:0000256" key="1">
    <source>
        <dbReference type="ARBA" id="ARBA00004202"/>
    </source>
</evidence>
<proteinExistence type="inferred from homology"/>
<dbReference type="SUPFAM" id="SSF101278">
    <property type="entry name" value="N-terminal domain of adenylylcyclase associated protein, CAP"/>
    <property type="match status" value="1"/>
</dbReference>
<dbReference type="Gene3D" id="1.25.40.330">
    <property type="entry name" value="Adenylate cyclase-associated CAP, N-terminal domain"/>
    <property type="match status" value="1"/>
</dbReference>
<dbReference type="Gene3D" id="2.160.20.70">
    <property type="match status" value="1"/>
</dbReference>
<dbReference type="SMART" id="SM00673">
    <property type="entry name" value="CARP"/>
    <property type="match status" value="2"/>
</dbReference>
<reference evidence="9" key="3">
    <citation type="submission" date="2015-06" db="UniProtKB">
        <authorList>
            <consortium name="EnsemblMetazoa"/>
        </authorList>
    </citation>
    <scope>IDENTIFICATION</scope>
</reference>
<reference evidence="10" key="1">
    <citation type="submission" date="2012-12" db="EMBL/GenBank/DDBJ databases">
        <authorList>
            <person name="Hellsten U."/>
            <person name="Grimwood J."/>
            <person name="Chapman J.A."/>
            <person name="Shapiro H."/>
            <person name="Aerts A."/>
            <person name="Otillar R.P."/>
            <person name="Terry A.Y."/>
            <person name="Boore J.L."/>
            <person name="Simakov O."/>
            <person name="Marletaz F."/>
            <person name="Cho S.-J."/>
            <person name="Edsinger-Gonzales E."/>
            <person name="Havlak P."/>
            <person name="Kuo D.-H."/>
            <person name="Larsson T."/>
            <person name="Lv J."/>
            <person name="Arendt D."/>
            <person name="Savage R."/>
            <person name="Osoegawa K."/>
            <person name="de Jong P."/>
            <person name="Lindberg D.R."/>
            <person name="Seaver E.C."/>
            <person name="Weisblat D.A."/>
            <person name="Putnam N.H."/>
            <person name="Grigoriev I.V."/>
            <person name="Rokhsar D.S."/>
        </authorList>
    </citation>
    <scope>NUCLEOTIDE SEQUENCE</scope>
    <source>
        <strain evidence="10">I ESC-2004</strain>
    </source>
</reference>
<feature type="compositionally biased region" description="Pro residues" evidence="6">
    <location>
        <begin position="300"/>
        <end position="315"/>
    </location>
</feature>
<evidence type="ECO:0000256" key="5">
    <source>
        <dbReference type="RuleBase" id="RU000647"/>
    </source>
</evidence>
<evidence type="ECO:0000259" key="7">
    <source>
        <dbReference type="PROSITE" id="PS51329"/>
    </source>
</evidence>
<gene>
    <name evidence="8" type="ORF">CAPTEDRAFT_18736</name>
</gene>
<dbReference type="FunFam" id="1.25.40.330:FF:000001">
    <property type="entry name" value="Adenylyl cyclase-associated protein"/>
    <property type="match status" value="1"/>
</dbReference>
<dbReference type="FunFam" id="2.160.20.70:FF:000001">
    <property type="entry name" value="Adenylyl cyclase-associated protein"/>
    <property type="match status" value="1"/>
</dbReference>
<dbReference type="Pfam" id="PF08603">
    <property type="entry name" value="CAP_C"/>
    <property type="match status" value="1"/>
</dbReference>
<dbReference type="FunCoup" id="R7TUB5">
    <property type="interactions" value="1089"/>
</dbReference>
<accession>R7TUB5</accession>
<comment type="similarity">
    <text evidence="2 5">Belongs to the CAP family.</text>
</comment>
<organism evidence="8">
    <name type="scientific">Capitella teleta</name>
    <name type="common">Polychaete worm</name>
    <dbReference type="NCBI Taxonomy" id="283909"/>
    <lineage>
        <taxon>Eukaryota</taxon>
        <taxon>Metazoa</taxon>
        <taxon>Spiralia</taxon>
        <taxon>Lophotrochozoa</taxon>
        <taxon>Annelida</taxon>
        <taxon>Polychaeta</taxon>
        <taxon>Sedentaria</taxon>
        <taxon>Scolecida</taxon>
        <taxon>Capitellidae</taxon>
        <taxon>Capitella</taxon>
    </lineage>
</organism>
<keyword evidence="4" id="KW-0472">Membrane</keyword>
<name>R7TUB5_CAPTE</name>
<keyword evidence="3" id="KW-1003">Cell membrane</keyword>
<dbReference type="GO" id="GO:0003779">
    <property type="term" value="F:actin binding"/>
    <property type="evidence" value="ECO:0007669"/>
    <property type="project" value="InterPro"/>
</dbReference>
<reference evidence="8 10" key="2">
    <citation type="journal article" date="2013" name="Nature">
        <title>Insights into bilaterian evolution from three spiralian genomes.</title>
        <authorList>
            <person name="Simakov O."/>
            <person name="Marletaz F."/>
            <person name="Cho S.J."/>
            <person name="Edsinger-Gonzales E."/>
            <person name="Havlak P."/>
            <person name="Hellsten U."/>
            <person name="Kuo D.H."/>
            <person name="Larsson T."/>
            <person name="Lv J."/>
            <person name="Arendt D."/>
            <person name="Savage R."/>
            <person name="Osoegawa K."/>
            <person name="de Jong P."/>
            <person name="Grimwood J."/>
            <person name="Chapman J.A."/>
            <person name="Shapiro H."/>
            <person name="Aerts A."/>
            <person name="Otillar R.P."/>
            <person name="Terry A.Y."/>
            <person name="Boore J.L."/>
            <person name="Grigoriev I.V."/>
            <person name="Lindberg D.R."/>
            <person name="Seaver E.C."/>
            <person name="Weisblat D.A."/>
            <person name="Putnam N.H."/>
            <person name="Rokhsar D.S."/>
        </authorList>
    </citation>
    <scope>NUCLEOTIDE SEQUENCE</scope>
    <source>
        <strain evidence="8 10">I ESC-2004</strain>
    </source>
</reference>
<dbReference type="InterPro" id="IPR001837">
    <property type="entry name" value="Adenylate_cyclase-assoc_CAP"/>
</dbReference>
<dbReference type="GO" id="GO:0019933">
    <property type="term" value="P:cAMP-mediated signaling"/>
    <property type="evidence" value="ECO:0007669"/>
    <property type="project" value="TreeGrafter"/>
</dbReference>
<evidence type="ECO:0000256" key="6">
    <source>
        <dbReference type="SAM" id="MobiDB-lite"/>
    </source>
</evidence>
<dbReference type="Pfam" id="PF21938">
    <property type="entry name" value="CAP_N"/>
    <property type="match status" value="1"/>
</dbReference>
<comment type="subcellular location">
    <subcellularLocation>
        <location evidence="1">Cell membrane</location>
        <topology evidence="1">Peripheral membrane protein</topology>
    </subcellularLocation>
</comment>
<feature type="compositionally biased region" description="Low complexity" evidence="6">
    <location>
        <begin position="316"/>
        <end position="326"/>
    </location>
</feature>
<dbReference type="Proteomes" id="UP000014760">
    <property type="component" value="Unassembled WGS sequence"/>
</dbReference>
<evidence type="ECO:0000256" key="3">
    <source>
        <dbReference type="ARBA" id="ARBA00022475"/>
    </source>
</evidence>
<dbReference type="InterPro" id="IPR017901">
    <property type="entry name" value="C-CAP_CF_C-like"/>
</dbReference>
<dbReference type="GO" id="GO:0000902">
    <property type="term" value="P:cell morphogenesis"/>
    <property type="evidence" value="ECO:0007669"/>
    <property type="project" value="TreeGrafter"/>
</dbReference>
<dbReference type="PANTHER" id="PTHR10652:SF0">
    <property type="entry name" value="ADENYLYL CYCLASE-ASSOCIATED PROTEIN"/>
    <property type="match status" value="1"/>
</dbReference>
<dbReference type="STRING" id="283909.R7TUB5"/>
<evidence type="ECO:0000313" key="10">
    <source>
        <dbReference type="Proteomes" id="UP000014760"/>
    </source>
</evidence>
<keyword evidence="10" id="KW-1185">Reference proteome</keyword>
<dbReference type="GO" id="GO:0007015">
    <property type="term" value="P:actin filament organization"/>
    <property type="evidence" value="ECO:0007669"/>
    <property type="project" value="TreeGrafter"/>
</dbReference>
<dbReference type="HOGENOM" id="CLU_015780_1_0_1"/>
<dbReference type="InterPro" id="IPR013992">
    <property type="entry name" value="Adenylate_cyclase-assoc_CAP_N"/>
</dbReference>
<feature type="region of interest" description="Disordered" evidence="6">
    <location>
        <begin position="277"/>
        <end position="328"/>
    </location>
</feature>
<dbReference type="EnsemblMetazoa" id="CapteT18736">
    <property type="protein sequence ID" value="CapteP18736"/>
    <property type="gene ID" value="CapteG18736"/>
</dbReference>
<dbReference type="OMA" id="KSQQTHK"/>
<sequence>MSSTGHCFLCCRREPSPNQILRQSPVKEEIKTPLAEPVLAAPPINYQSVSSDSVVLAVPTEDSAMAAADLSNLVQRLEAVTVRLEAAASRGGGAGGDASGAALAASVVAYDAQVNPELEKFVSLCQQIGGDGNALGDLVKKAFNVQRDIVVKASKCKQPAQAQMMDVFKPLSAAIEALQNLAKDKRGSPVYVHMMSVSECIPALGWVSVAPTPAPYIKEMLDAGTFYTNKVLKECKEKDEATKTLHTSWVRSLSSTIKTLQDFVKQEFTTGLTWNAKFSRSSSPRPLNGLIASHDLHGGAPPPPPPPGPPPPPAPMAAAPAASGDAPGERNALFAEINKGADITKGLKKVSDDQKTHKNPALRQGPQPFKPTISPKPGRSHVHAPSAPKAAPAKPPKTELEGKKWVVEYHNGNRNVVIEDTNMKQAVYIFKCTQSTIQIKGKVNSIILDNCKKTAVVFDGVISSLDFINCQSVQAQVTGSMRTVTIDKTDGCMVYLSKESIDAEIVTAKSSEMNILVPDDSGEFKEFAVPEQFKTVWNGQKLVTGVNDIAG</sequence>
<evidence type="ECO:0000313" key="9">
    <source>
        <dbReference type="EnsemblMetazoa" id="CapteP18736"/>
    </source>
</evidence>
<dbReference type="InterPro" id="IPR006599">
    <property type="entry name" value="CARP_motif"/>
</dbReference>
<dbReference type="EMBL" id="KB308638">
    <property type="protein sequence ID" value="ELT97182.1"/>
    <property type="molecule type" value="Genomic_DNA"/>
</dbReference>
<evidence type="ECO:0000256" key="2">
    <source>
        <dbReference type="ARBA" id="ARBA00007659"/>
    </source>
</evidence>
<dbReference type="Pfam" id="PF01213">
    <property type="entry name" value="CAP_N-CM"/>
    <property type="match status" value="1"/>
</dbReference>